<name>A0A1B9F8J5_9BACT</name>
<organism evidence="5 6">
    <name type="scientific">Dissulfuribacter thermophilus</name>
    <dbReference type="NCBI Taxonomy" id="1156395"/>
    <lineage>
        <taxon>Bacteria</taxon>
        <taxon>Pseudomonadati</taxon>
        <taxon>Thermodesulfobacteriota</taxon>
        <taxon>Dissulfuribacteria</taxon>
        <taxon>Dissulfuribacterales</taxon>
        <taxon>Dissulfuribacteraceae</taxon>
        <taxon>Dissulfuribacter</taxon>
    </lineage>
</organism>
<dbReference type="PATRIC" id="fig|1156395.6.peg.45"/>
<evidence type="ECO:0000313" key="5">
    <source>
        <dbReference type="EMBL" id="OCC16230.1"/>
    </source>
</evidence>
<reference evidence="5 6" key="1">
    <citation type="submission" date="2016-06" db="EMBL/GenBank/DDBJ databases">
        <title>Respiratory ammonification of nitrate coupled to the oxidation of elemental sulfur in deep-sea autotrophic thermophilic bacteria.</title>
        <authorList>
            <person name="Slobodkina G.B."/>
            <person name="Mardanov A.V."/>
            <person name="Ravin N.V."/>
            <person name="Frolova A.A."/>
            <person name="Viryasiv M.B."/>
            <person name="Chernyh N.A."/>
            <person name="Bonch-Osmolovskaya E.A."/>
            <person name="Slobodkin A.I."/>
        </authorList>
    </citation>
    <scope>NUCLEOTIDE SEQUENCE [LARGE SCALE GENOMIC DNA]</scope>
    <source>
        <strain evidence="5 6">S69</strain>
    </source>
</reference>
<dbReference type="PANTHER" id="PTHR11820">
    <property type="entry name" value="ACYLPYRUVASE"/>
    <property type="match status" value="1"/>
</dbReference>
<dbReference type="RefSeq" id="WP_067615266.1">
    <property type="nucleotide sequence ID" value="NZ_MAGO01000001.1"/>
</dbReference>
<evidence type="ECO:0000259" key="3">
    <source>
        <dbReference type="Pfam" id="PF01557"/>
    </source>
</evidence>
<dbReference type="Proteomes" id="UP000093080">
    <property type="component" value="Unassembled WGS sequence"/>
</dbReference>
<dbReference type="AlphaFoldDB" id="A0A1B9F8J5"/>
<comment type="similarity">
    <text evidence="1">Belongs to the FAH family.</text>
</comment>
<sequence>MKIVRFHIKENSTPKYGLHRGDYVRVIVADPFVGMIVGTSETYPLDEVTLLAPCVPSKIVCVGLNYRDHAKELGMELPEEPLIFLKPPSSVIGPYEEIVIPRQSQRVDHEAELAVVVGKRAKDVSPEEAMNYVLGFTCLNDVTARDLQKKDIQFTRSKSFDTFCPIGPWIETEFEPKNQGVRCRVNGQIKQDSTLSNLIHSPQSLLSFISSIMTLEPGDIIATGTPKGVSALKPGDEVTVEIEGIGELKNKVKEE</sequence>
<evidence type="ECO:0000256" key="1">
    <source>
        <dbReference type="ARBA" id="ARBA00010211"/>
    </source>
</evidence>
<accession>A0A1B9F8J5</accession>
<dbReference type="Gene3D" id="3.90.850.10">
    <property type="entry name" value="Fumarylacetoacetase-like, C-terminal domain"/>
    <property type="match status" value="1"/>
</dbReference>
<feature type="domain" description="Rv2993c-like N-terminal" evidence="4">
    <location>
        <begin position="1"/>
        <end position="53"/>
    </location>
</feature>
<keyword evidence="2" id="KW-0479">Metal-binding</keyword>
<evidence type="ECO:0000256" key="2">
    <source>
        <dbReference type="ARBA" id="ARBA00022723"/>
    </source>
</evidence>
<dbReference type="GO" id="GO:0018773">
    <property type="term" value="F:acetylpyruvate hydrolase activity"/>
    <property type="evidence" value="ECO:0007669"/>
    <property type="project" value="TreeGrafter"/>
</dbReference>
<protein>
    <submittedName>
        <fullName evidence="5">Fumarylacetoacetate hydrolase family protein</fullName>
    </submittedName>
</protein>
<gene>
    <name evidence="5" type="ORF">DBT_0047</name>
</gene>
<comment type="caution">
    <text evidence="5">The sequence shown here is derived from an EMBL/GenBank/DDBJ whole genome shotgun (WGS) entry which is preliminary data.</text>
</comment>
<feature type="domain" description="Fumarylacetoacetase-like C-terminal" evidence="3">
    <location>
        <begin position="58"/>
        <end position="252"/>
    </location>
</feature>
<proteinExistence type="inferred from homology"/>
<dbReference type="PANTHER" id="PTHR11820:SF7">
    <property type="entry name" value="ACYLPYRUVASE FAHD1, MITOCHONDRIAL"/>
    <property type="match status" value="1"/>
</dbReference>
<dbReference type="InterPro" id="IPR036663">
    <property type="entry name" value="Fumarylacetoacetase_C_sf"/>
</dbReference>
<dbReference type="Pfam" id="PF10370">
    <property type="entry name" value="Rv2993c-like_N"/>
    <property type="match status" value="1"/>
</dbReference>
<dbReference type="STRING" id="1156395.DBT_0047"/>
<evidence type="ECO:0000259" key="4">
    <source>
        <dbReference type="Pfam" id="PF10370"/>
    </source>
</evidence>
<keyword evidence="5" id="KW-0378">Hydrolase</keyword>
<dbReference type="InterPro" id="IPR018833">
    <property type="entry name" value="Rv2993c-like_N"/>
</dbReference>
<dbReference type="FunFam" id="3.90.850.10:FF:000002">
    <property type="entry name" value="2-hydroxyhepta-2,4-diene-1,7-dioate isomerase"/>
    <property type="match status" value="1"/>
</dbReference>
<dbReference type="GO" id="GO:0046872">
    <property type="term" value="F:metal ion binding"/>
    <property type="evidence" value="ECO:0007669"/>
    <property type="project" value="UniProtKB-KW"/>
</dbReference>
<dbReference type="OrthoDB" id="5197601at2"/>
<dbReference type="GO" id="GO:0016853">
    <property type="term" value="F:isomerase activity"/>
    <property type="evidence" value="ECO:0007669"/>
    <property type="project" value="UniProtKB-ARBA"/>
</dbReference>
<keyword evidence="6" id="KW-1185">Reference proteome</keyword>
<evidence type="ECO:0000313" key="6">
    <source>
        <dbReference type="Proteomes" id="UP000093080"/>
    </source>
</evidence>
<dbReference type="Pfam" id="PF01557">
    <property type="entry name" value="FAA_hydrolase"/>
    <property type="match status" value="1"/>
</dbReference>
<dbReference type="GO" id="GO:0019752">
    <property type="term" value="P:carboxylic acid metabolic process"/>
    <property type="evidence" value="ECO:0007669"/>
    <property type="project" value="UniProtKB-ARBA"/>
</dbReference>
<dbReference type="InterPro" id="IPR011234">
    <property type="entry name" value="Fumarylacetoacetase-like_C"/>
</dbReference>
<dbReference type="EMBL" id="MAGO01000001">
    <property type="protein sequence ID" value="OCC16230.1"/>
    <property type="molecule type" value="Genomic_DNA"/>
</dbReference>
<dbReference type="SUPFAM" id="SSF56529">
    <property type="entry name" value="FAH"/>
    <property type="match status" value="1"/>
</dbReference>